<keyword evidence="4" id="KW-1185">Reference proteome</keyword>
<dbReference type="STRING" id="571915.CMUST_10675"/>
<reference evidence="4" key="2">
    <citation type="submission" date="2015-05" db="EMBL/GenBank/DDBJ databases">
        <title>Complete genome sequence of Corynebacterium mustelae DSM 45274, isolated from various tissues of a male ferret with lethal sepsis.</title>
        <authorList>
            <person name="Ruckert C."/>
            <person name="Albersmeier A."/>
            <person name="Winkler A."/>
            <person name="Tauch A."/>
        </authorList>
    </citation>
    <scope>NUCLEOTIDE SEQUENCE [LARGE SCALE GENOMIC DNA]</scope>
    <source>
        <strain evidence="4">DSM 45274</strain>
    </source>
</reference>
<sequence>MHVPLSQFRDKLSDYIAAAQREPVVVTSRGARRRAVVVSPEFYDQAVQAIEEQEDIRAATEARNENGRVLNDELIRELGI</sequence>
<evidence type="ECO:0000313" key="3">
    <source>
        <dbReference type="EMBL" id="AKK06451.1"/>
    </source>
</evidence>
<comment type="similarity">
    <text evidence="1 2">Belongs to the phD/YefM antitoxin family.</text>
</comment>
<dbReference type="EMBL" id="CP011542">
    <property type="protein sequence ID" value="AKK06451.1"/>
    <property type="molecule type" value="Genomic_DNA"/>
</dbReference>
<gene>
    <name evidence="3" type="ORF">CMUST_10675</name>
</gene>
<dbReference type="KEGG" id="cmv:CMUST_10675"/>
<name>A0A0G3GZ62_9CORY</name>
<dbReference type="InterPro" id="IPR036165">
    <property type="entry name" value="YefM-like_sf"/>
</dbReference>
<protein>
    <recommendedName>
        <fullName evidence="2">Antitoxin</fullName>
    </recommendedName>
</protein>
<dbReference type="InterPro" id="IPR006442">
    <property type="entry name" value="Antitoxin_Phd/YefM"/>
</dbReference>
<dbReference type="SUPFAM" id="SSF143120">
    <property type="entry name" value="YefM-like"/>
    <property type="match status" value="1"/>
</dbReference>
<proteinExistence type="inferred from homology"/>
<reference evidence="3 4" key="1">
    <citation type="journal article" date="2015" name="Genome Announc.">
        <title>Complete Genome Sequence of the Type Strain Corynebacterium mustelae DSM 45274, Isolated from Various Tissues of a Male Ferret with Lethal Sepsis.</title>
        <authorList>
            <person name="Ruckert C."/>
            <person name="Eimer J."/>
            <person name="Winkler A."/>
            <person name="Tauch A."/>
        </authorList>
    </citation>
    <scope>NUCLEOTIDE SEQUENCE [LARGE SCALE GENOMIC DNA]</scope>
    <source>
        <strain evidence="3 4">DSM 45274</strain>
    </source>
</reference>
<comment type="function">
    <text evidence="2">Antitoxin component of a type II toxin-antitoxin (TA) system.</text>
</comment>
<dbReference type="NCBIfam" id="TIGR01552">
    <property type="entry name" value="phd_fam"/>
    <property type="match status" value="1"/>
</dbReference>
<dbReference type="Gene3D" id="3.40.1620.10">
    <property type="entry name" value="YefM-like domain"/>
    <property type="match status" value="1"/>
</dbReference>
<evidence type="ECO:0000313" key="4">
    <source>
        <dbReference type="Proteomes" id="UP000035199"/>
    </source>
</evidence>
<evidence type="ECO:0000256" key="2">
    <source>
        <dbReference type="RuleBase" id="RU362080"/>
    </source>
</evidence>
<organism evidence="3 4">
    <name type="scientific">Corynebacterium mustelae</name>
    <dbReference type="NCBI Taxonomy" id="571915"/>
    <lineage>
        <taxon>Bacteria</taxon>
        <taxon>Bacillati</taxon>
        <taxon>Actinomycetota</taxon>
        <taxon>Actinomycetes</taxon>
        <taxon>Mycobacteriales</taxon>
        <taxon>Corynebacteriaceae</taxon>
        <taxon>Corynebacterium</taxon>
    </lineage>
</organism>
<dbReference type="PATRIC" id="fig|571915.4.peg.2271"/>
<dbReference type="Pfam" id="PF02604">
    <property type="entry name" value="PhdYeFM_antitox"/>
    <property type="match status" value="1"/>
</dbReference>
<dbReference type="AlphaFoldDB" id="A0A0G3GZ62"/>
<accession>A0A0G3GZ62</accession>
<evidence type="ECO:0000256" key="1">
    <source>
        <dbReference type="ARBA" id="ARBA00009981"/>
    </source>
</evidence>
<dbReference type="Proteomes" id="UP000035199">
    <property type="component" value="Chromosome"/>
</dbReference>